<dbReference type="Proteomes" id="UP000023152">
    <property type="component" value="Unassembled WGS sequence"/>
</dbReference>
<feature type="non-terminal residue" evidence="1">
    <location>
        <position position="1"/>
    </location>
</feature>
<organism evidence="1 2">
    <name type="scientific">Reticulomyxa filosa</name>
    <dbReference type="NCBI Taxonomy" id="46433"/>
    <lineage>
        <taxon>Eukaryota</taxon>
        <taxon>Sar</taxon>
        <taxon>Rhizaria</taxon>
        <taxon>Retaria</taxon>
        <taxon>Foraminifera</taxon>
        <taxon>Monothalamids</taxon>
        <taxon>Reticulomyxidae</taxon>
        <taxon>Reticulomyxa</taxon>
    </lineage>
</organism>
<comment type="caution">
    <text evidence="1">The sequence shown here is derived from an EMBL/GenBank/DDBJ whole genome shotgun (WGS) entry which is preliminary data.</text>
</comment>
<keyword evidence="2" id="KW-1185">Reference proteome</keyword>
<proteinExistence type="predicted"/>
<sequence length="109" mass="12743">KQELHPEFTYLRLGNFDWHSPESWSKILGKETAMHEVKINEKYMEDLALIDLVTKEKTVFHIECSQLGKGSDLIIFDFLWYSISEKESICFLFVSNNNNNDTNVIVLTI</sequence>
<dbReference type="AlphaFoldDB" id="X6PC17"/>
<name>X6PC17_RETFI</name>
<reference evidence="1 2" key="1">
    <citation type="journal article" date="2013" name="Curr. Biol.">
        <title>The Genome of the Foraminiferan Reticulomyxa filosa.</title>
        <authorList>
            <person name="Glockner G."/>
            <person name="Hulsmann N."/>
            <person name="Schleicher M."/>
            <person name="Noegel A.A."/>
            <person name="Eichinger L."/>
            <person name="Gallinger C."/>
            <person name="Pawlowski J."/>
            <person name="Sierra R."/>
            <person name="Euteneuer U."/>
            <person name="Pillet L."/>
            <person name="Moustafa A."/>
            <person name="Platzer M."/>
            <person name="Groth M."/>
            <person name="Szafranski K."/>
            <person name="Schliwa M."/>
        </authorList>
    </citation>
    <scope>NUCLEOTIDE SEQUENCE [LARGE SCALE GENOMIC DNA]</scope>
</reference>
<gene>
    <name evidence="1" type="ORF">RFI_01862</name>
</gene>
<protein>
    <submittedName>
        <fullName evidence="1">Uncharacterized protein</fullName>
    </submittedName>
</protein>
<evidence type="ECO:0000313" key="2">
    <source>
        <dbReference type="Proteomes" id="UP000023152"/>
    </source>
</evidence>
<evidence type="ECO:0000313" key="1">
    <source>
        <dbReference type="EMBL" id="ETO35212.1"/>
    </source>
</evidence>
<dbReference type="EMBL" id="ASPP01001854">
    <property type="protein sequence ID" value="ETO35212.1"/>
    <property type="molecule type" value="Genomic_DNA"/>
</dbReference>
<accession>X6PC17</accession>